<sequence>MSRFDFGRNWDTFLAHLDEERIERATRELRSRFGTETLDGETFLDFGCGSGLFSLAAHRLGADRIVSLDYDADSVDCCRRLRANVDADDWDVRRADLLDTDEIRALDEFDYVYCWGVAHHTGDMWRAIDNLTRLVADGGTLCLGLYQRRDSGLWNSHRARRLKRFYNDAPAPVRTLLVLGWGSAVLAYRTVRLGENPVRHVREYEENRGMSFWTDVRDWVGGYPFEFASPEEVRRYFDREHGAFELLREDVPSDSPSAVCTYVFRKSGRP</sequence>
<keyword evidence="3" id="KW-0949">S-adenosyl-L-methionine</keyword>
<dbReference type="GO" id="GO:0061542">
    <property type="term" value="F:3-demethylubiquinol 3-O-methyltransferase activity"/>
    <property type="evidence" value="ECO:0007669"/>
    <property type="project" value="UniProtKB-EC"/>
</dbReference>
<keyword evidence="6" id="KW-1185">Reference proteome</keyword>
<evidence type="ECO:0000313" key="5">
    <source>
        <dbReference type="EMBL" id="MFC7082072.1"/>
    </source>
</evidence>
<dbReference type="PANTHER" id="PTHR43464">
    <property type="entry name" value="METHYLTRANSFERASE"/>
    <property type="match status" value="1"/>
</dbReference>
<evidence type="ECO:0000256" key="3">
    <source>
        <dbReference type="ARBA" id="ARBA00022691"/>
    </source>
</evidence>
<organism evidence="5 6">
    <name type="scientific">Halorussus caseinilyticus</name>
    <dbReference type="NCBI Taxonomy" id="3034025"/>
    <lineage>
        <taxon>Archaea</taxon>
        <taxon>Methanobacteriati</taxon>
        <taxon>Methanobacteriota</taxon>
        <taxon>Stenosarchaea group</taxon>
        <taxon>Halobacteria</taxon>
        <taxon>Halobacteriales</taxon>
        <taxon>Haladaptataceae</taxon>
        <taxon>Halorussus</taxon>
    </lineage>
</organism>
<evidence type="ECO:0000313" key="6">
    <source>
        <dbReference type="Proteomes" id="UP001596407"/>
    </source>
</evidence>
<comment type="caution">
    <text evidence="5">The sequence shown here is derived from an EMBL/GenBank/DDBJ whole genome shotgun (WGS) entry which is preliminary data.</text>
</comment>
<dbReference type="GO" id="GO:0102208">
    <property type="term" value="F:2-polyprenyl-6-hydroxyphenol methylase activity"/>
    <property type="evidence" value="ECO:0007669"/>
    <property type="project" value="UniProtKB-EC"/>
</dbReference>
<dbReference type="AlphaFoldDB" id="A0ABD5WNG3"/>
<evidence type="ECO:0000256" key="1">
    <source>
        <dbReference type="ARBA" id="ARBA00022603"/>
    </source>
</evidence>
<evidence type="ECO:0000256" key="2">
    <source>
        <dbReference type="ARBA" id="ARBA00022679"/>
    </source>
</evidence>
<keyword evidence="1 5" id="KW-0489">Methyltransferase</keyword>
<dbReference type="InterPro" id="IPR013217">
    <property type="entry name" value="Methyltransf_12"/>
</dbReference>
<reference evidence="5 6" key="1">
    <citation type="journal article" date="2019" name="Int. J. Syst. Evol. Microbiol.">
        <title>The Global Catalogue of Microorganisms (GCM) 10K type strain sequencing project: providing services to taxonomists for standard genome sequencing and annotation.</title>
        <authorList>
            <consortium name="The Broad Institute Genomics Platform"/>
            <consortium name="The Broad Institute Genome Sequencing Center for Infectious Disease"/>
            <person name="Wu L."/>
            <person name="Ma J."/>
        </authorList>
    </citation>
    <scope>NUCLEOTIDE SEQUENCE [LARGE SCALE GENOMIC DNA]</scope>
    <source>
        <strain evidence="5 6">DT72</strain>
    </source>
</reference>
<dbReference type="Gene3D" id="3.40.50.150">
    <property type="entry name" value="Vaccinia Virus protein VP39"/>
    <property type="match status" value="1"/>
</dbReference>
<dbReference type="Pfam" id="PF08242">
    <property type="entry name" value="Methyltransf_12"/>
    <property type="match status" value="1"/>
</dbReference>
<evidence type="ECO:0000259" key="4">
    <source>
        <dbReference type="Pfam" id="PF08242"/>
    </source>
</evidence>
<dbReference type="GeneID" id="79304553"/>
<accession>A0ABD5WNG3</accession>
<gene>
    <name evidence="5" type="ORF">ACFQJ6_20260</name>
</gene>
<dbReference type="EC" id="2.1.1.64" evidence="5"/>
<name>A0ABD5WNG3_9EURY</name>
<dbReference type="PANTHER" id="PTHR43464:SF19">
    <property type="entry name" value="UBIQUINONE BIOSYNTHESIS O-METHYLTRANSFERASE, MITOCHONDRIAL"/>
    <property type="match status" value="1"/>
</dbReference>
<protein>
    <submittedName>
        <fullName evidence="5">Class I SAM-dependent methyltransferase</fullName>
        <ecNumber evidence="5">2.1.1.222</ecNumber>
        <ecNumber evidence="5">2.1.1.64</ecNumber>
    </submittedName>
</protein>
<feature type="domain" description="Methyltransferase type 12" evidence="4">
    <location>
        <begin position="44"/>
        <end position="141"/>
    </location>
</feature>
<dbReference type="EMBL" id="JBHSZH010000005">
    <property type="protein sequence ID" value="MFC7082072.1"/>
    <property type="molecule type" value="Genomic_DNA"/>
</dbReference>
<keyword evidence="2 5" id="KW-0808">Transferase</keyword>
<dbReference type="InterPro" id="IPR029063">
    <property type="entry name" value="SAM-dependent_MTases_sf"/>
</dbReference>
<dbReference type="Proteomes" id="UP001596407">
    <property type="component" value="Unassembled WGS sequence"/>
</dbReference>
<dbReference type="GO" id="GO:0032259">
    <property type="term" value="P:methylation"/>
    <property type="evidence" value="ECO:0007669"/>
    <property type="project" value="UniProtKB-KW"/>
</dbReference>
<dbReference type="CDD" id="cd02440">
    <property type="entry name" value="AdoMet_MTases"/>
    <property type="match status" value="1"/>
</dbReference>
<dbReference type="SUPFAM" id="SSF53335">
    <property type="entry name" value="S-adenosyl-L-methionine-dependent methyltransferases"/>
    <property type="match status" value="1"/>
</dbReference>
<dbReference type="RefSeq" id="WP_276279952.1">
    <property type="nucleotide sequence ID" value="NZ_CP119809.1"/>
</dbReference>
<proteinExistence type="predicted"/>
<dbReference type="EC" id="2.1.1.222" evidence="5"/>